<keyword evidence="1 2" id="KW-0597">Phosphoprotein</keyword>
<evidence type="ECO:0000313" key="4">
    <source>
        <dbReference type="EMBL" id="BEQ13935.1"/>
    </source>
</evidence>
<dbReference type="PANTHER" id="PTHR44591">
    <property type="entry name" value="STRESS RESPONSE REGULATOR PROTEIN 1"/>
    <property type="match status" value="1"/>
</dbReference>
<dbReference type="AlphaFoldDB" id="A0AAU9EAN4"/>
<dbReference type="EMBL" id="AP028679">
    <property type="protein sequence ID" value="BEQ13935.1"/>
    <property type="molecule type" value="Genomic_DNA"/>
</dbReference>
<dbReference type="InterPro" id="IPR050595">
    <property type="entry name" value="Bact_response_regulator"/>
</dbReference>
<organism evidence="4 5">
    <name type="scientific">Desulfoferula mesophila</name>
    <dbReference type="NCBI Taxonomy" id="3058419"/>
    <lineage>
        <taxon>Bacteria</taxon>
        <taxon>Pseudomonadati</taxon>
        <taxon>Thermodesulfobacteriota</taxon>
        <taxon>Desulfarculia</taxon>
        <taxon>Desulfarculales</taxon>
        <taxon>Desulfarculaceae</taxon>
        <taxon>Desulfoferula</taxon>
    </lineage>
</organism>
<dbReference type="Proteomes" id="UP001366166">
    <property type="component" value="Chromosome"/>
</dbReference>
<reference evidence="5" key="1">
    <citation type="journal article" date="2023" name="Arch. Microbiol.">
        <title>Desulfoferula mesophilus gen. nov. sp. nov., a mesophilic sulfate-reducing bacterium isolated from a brackish lake sediment.</title>
        <authorList>
            <person name="Watanabe T."/>
            <person name="Yabe T."/>
            <person name="Tsuji J.M."/>
            <person name="Fukui M."/>
        </authorList>
    </citation>
    <scope>NUCLEOTIDE SEQUENCE [LARGE SCALE GENOMIC DNA]</scope>
    <source>
        <strain evidence="5">12FAK</strain>
    </source>
</reference>
<dbReference type="KEGG" id="dmp:FAK_10010"/>
<proteinExistence type="predicted"/>
<gene>
    <name evidence="4" type="ORF">FAK_10010</name>
</gene>
<feature type="modified residue" description="4-aspartylphosphate" evidence="2">
    <location>
        <position position="55"/>
    </location>
</feature>
<evidence type="ECO:0000313" key="5">
    <source>
        <dbReference type="Proteomes" id="UP001366166"/>
    </source>
</evidence>
<sequence>MSDNLQVLLLDDEPIVGRRLKPALAKIGCEVEVFEDPEAALARMAQKEFDVVVTDIRMDQIDGMQVLEFVRDRWPRSKVIMITGYAMMSLAREAMEKGAFDFIAKPFKPDDLRRVIAKAAKALGSSLDFEAVEMEKANG</sequence>
<dbReference type="InterPro" id="IPR001789">
    <property type="entry name" value="Sig_transdc_resp-reg_receiver"/>
</dbReference>
<dbReference type="SMART" id="SM00448">
    <property type="entry name" value="REC"/>
    <property type="match status" value="1"/>
</dbReference>
<accession>A0AAU9EAN4</accession>
<feature type="domain" description="Response regulatory" evidence="3">
    <location>
        <begin position="6"/>
        <end position="120"/>
    </location>
</feature>
<name>A0AAU9EAN4_9BACT</name>
<dbReference type="RefSeq" id="WP_338605665.1">
    <property type="nucleotide sequence ID" value="NZ_AP028679.1"/>
</dbReference>
<dbReference type="Gene3D" id="3.40.50.2300">
    <property type="match status" value="1"/>
</dbReference>
<dbReference type="PANTHER" id="PTHR44591:SF3">
    <property type="entry name" value="RESPONSE REGULATORY DOMAIN-CONTAINING PROTEIN"/>
    <property type="match status" value="1"/>
</dbReference>
<evidence type="ECO:0000256" key="1">
    <source>
        <dbReference type="ARBA" id="ARBA00022553"/>
    </source>
</evidence>
<keyword evidence="5" id="KW-1185">Reference proteome</keyword>
<dbReference type="GO" id="GO:0000160">
    <property type="term" value="P:phosphorelay signal transduction system"/>
    <property type="evidence" value="ECO:0007669"/>
    <property type="project" value="InterPro"/>
</dbReference>
<evidence type="ECO:0000259" key="3">
    <source>
        <dbReference type="PROSITE" id="PS50110"/>
    </source>
</evidence>
<evidence type="ECO:0000256" key="2">
    <source>
        <dbReference type="PROSITE-ProRule" id="PRU00169"/>
    </source>
</evidence>
<dbReference type="SUPFAM" id="SSF52172">
    <property type="entry name" value="CheY-like"/>
    <property type="match status" value="1"/>
</dbReference>
<protein>
    <recommendedName>
        <fullName evidence="3">Response regulatory domain-containing protein</fullName>
    </recommendedName>
</protein>
<dbReference type="PROSITE" id="PS50110">
    <property type="entry name" value="RESPONSE_REGULATORY"/>
    <property type="match status" value="1"/>
</dbReference>
<dbReference type="InterPro" id="IPR011006">
    <property type="entry name" value="CheY-like_superfamily"/>
</dbReference>
<dbReference type="Pfam" id="PF00072">
    <property type="entry name" value="Response_reg"/>
    <property type="match status" value="1"/>
</dbReference>